<dbReference type="HOGENOM" id="CLU_312815_0_0_1"/>
<evidence type="ECO:0000313" key="3">
    <source>
        <dbReference type="Proteomes" id="UP000008493"/>
    </source>
</evidence>
<reference evidence="3" key="1">
    <citation type="journal article" date="2012" name="Proc. Natl. Acad. Sci. U.S.A.">
        <title>Genome sequence of the button mushroom Agaricus bisporus reveals mechanisms governing adaptation to a humic-rich ecological niche.</title>
        <authorList>
            <person name="Morin E."/>
            <person name="Kohler A."/>
            <person name="Baker A.R."/>
            <person name="Foulongne-Oriol M."/>
            <person name="Lombard V."/>
            <person name="Nagy L.G."/>
            <person name="Ohm R.A."/>
            <person name="Patyshakuliyeva A."/>
            <person name="Brun A."/>
            <person name="Aerts A.L."/>
            <person name="Bailey A.M."/>
            <person name="Billette C."/>
            <person name="Coutinho P.M."/>
            <person name="Deakin G."/>
            <person name="Doddapaneni H."/>
            <person name="Floudas D."/>
            <person name="Grimwood J."/>
            <person name="Hilden K."/>
            <person name="Kuees U."/>
            <person name="LaButti K.M."/>
            <person name="Lapidus A."/>
            <person name="Lindquist E.A."/>
            <person name="Lucas S.M."/>
            <person name="Murat C."/>
            <person name="Riley R.W."/>
            <person name="Salamov A.A."/>
            <person name="Schmutz J."/>
            <person name="Subramanian V."/>
            <person name="Woesten H.A.B."/>
            <person name="Xu J."/>
            <person name="Eastwood D.C."/>
            <person name="Foster G.D."/>
            <person name="Sonnenberg A.S."/>
            <person name="Cullen D."/>
            <person name="de Vries R.P."/>
            <person name="Lundell T."/>
            <person name="Hibbett D.S."/>
            <person name="Henrissat B."/>
            <person name="Burton K.S."/>
            <person name="Kerrigan R.W."/>
            <person name="Challen M.P."/>
            <person name="Grigoriev I.V."/>
            <person name="Martin F."/>
        </authorList>
    </citation>
    <scope>NUCLEOTIDE SEQUENCE [LARGE SCALE GENOMIC DNA]</scope>
    <source>
        <strain evidence="3">JB137-S8 / ATCC MYA-4627 / FGSC 10392</strain>
    </source>
</reference>
<keyword evidence="3" id="KW-1185">Reference proteome</keyword>
<feature type="compositionally biased region" description="Polar residues" evidence="1">
    <location>
        <begin position="1"/>
        <end position="12"/>
    </location>
</feature>
<protein>
    <submittedName>
        <fullName evidence="2">Uncharacterized protein</fullName>
    </submittedName>
</protein>
<dbReference type="AlphaFoldDB" id="K5X0K4"/>
<organism evidence="2 3">
    <name type="scientific">Agaricus bisporus var. burnettii (strain JB137-S8 / ATCC MYA-4627 / FGSC 10392)</name>
    <name type="common">White button mushroom</name>
    <dbReference type="NCBI Taxonomy" id="597362"/>
    <lineage>
        <taxon>Eukaryota</taxon>
        <taxon>Fungi</taxon>
        <taxon>Dikarya</taxon>
        <taxon>Basidiomycota</taxon>
        <taxon>Agaricomycotina</taxon>
        <taxon>Agaricomycetes</taxon>
        <taxon>Agaricomycetidae</taxon>
        <taxon>Agaricales</taxon>
        <taxon>Agaricineae</taxon>
        <taxon>Agaricaceae</taxon>
        <taxon>Agaricus</taxon>
    </lineage>
</organism>
<name>K5X0K4_AGABU</name>
<feature type="region of interest" description="Disordered" evidence="1">
    <location>
        <begin position="1"/>
        <end position="20"/>
    </location>
</feature>
<dbReference type="InParanoid" id="K5X0K4"/>
<proteinExistence type="predicted"/>
<feature type="region of interest" description="Disordered" evidence="1">
    <location>
        <begin position="526"/>
        <end position="615"/>
    </location>
</feature>
<dbReference type="KEGG" id="abp:AGABI1DRAFT106071"/>
<dbReference type="OrthoDB" id="3125689at2759"/>
<gene>
    <name evidence="2" type="ORF">AGABI1DRAFT_106071</name>
</gene>
<dbReference type="OMA" id="MRYRESE"/>
<evidence type="ECO:0000313" key="2">
    <source>
        <dbReference type="EMBL" id="EKM81336.1"/>
    </source>
</evidence>
<feature type="compositionally biased region" description="Basic and acidic residues" evidence="1">
    <location>
        <begin position="303"/>
        <end position="312"/>
    </location>
</feature>
<sequence>MPTAVERSQSPRGSHHSVDESAARLKRISSSDRLHLLRAWNEMDLHFKEGSVDYLWLFYTAFYSAKGANRKEQCYVAKLAIWKERSSFSHEYLVVTVKSVHDDIREQYLLFERTVGELNREGAREEKLDGEERRRRRGRGEKRIVDAVNMPERLWEAHTFGGNATRQRDLSDEEDTANDTWRMTVKSLISDASESSSANLILADDRYQVLDKPYRNPNDVHIASLILKKPYHDDDDEEAPKTTADASVPKSPTAQEAEQTEKIPSQEVEQTEKLSSQEAAQVEKMPSLEARQTDKSPLLKADLPSHEAEQTEKLPSPVAPDNPEDSDHPLADPKSDAPRPPTPMPQHPINTLWSSPLVERQFSAESDSSLLLEQNITSNLDCDQSVLERASVSAPDITTARLSPHYFASQLPRGGFDDDWEVESSRGTIFFESGSERVSFRTNSPGSTRSFRSDFSAPVNQNSSIYGTPVLPYGLIEDSQHALHEYLNQSPVPHEDTSQHRILTPVRRSRTSIDQLSYVQSEVDSVIEPEVKPTEVDPPINDTGQEPQSLLFDSHEGADNSRPPVLELKTLPDANQDPIEVSNSEPPRVPVLREEEPPLSPLENEPLSPEQHPTVEEEISMVPRSTEYLPLGRVPSHASSDSKKSTSSRVSRHSVRSLFSIHSDTIPPMPSRKYVFLFELVALAVRLHKCKSLYRLFTKNCYWFVGVMFHVIRNFCQIDVSIDDKDGKPDVMKPDDEVTIWVNSGRMGRFLHAIKIMKAPRLFTIQALKRKWQASNARFTAQLRVNFAETSPEQMSVIQHAVNREEVRQIRRAQREREIQHRLNELKKREEARAEEERKRHIEEIKEERKRYEEALKKKEEEARKKEEEAKKREDARVEEERKRYEEVLKKEEEAKKRYEEELKKREDEARKAEEEKKALLEELMRYRESETKKAQI</sequence>
<feature type="compositionally biased region" description="Basic and acidic residues" evidence="1">
    <location>
        <begin position="325"/>
        <end position="337"/>
    </location>
</feature>
<dbReference type="InterPro" id="IPR050899">
    <property type="entry name" value="DDRGK_domain-containing"/>
</dbReference>
<feature type="region of interest" description="Disordered" evidence="1">
    <location>
        <begin position="231"/>
        <end position="351"/>
    </location>
</feature>
<evidence type="ECO:0000256" key="1">
    <source>
        <dbReference type="SAM" id="MobiDB-lite"/>
    </source>
</evidence>
<feature type="region of interest" description="Disordered" evidence="1">
    <location>
        <begin position="630"/>
        <end position="649"/>
    </location>
</feature>
<dbReference type="PANTHER" id="PTHR48176:SF1">
    <property type="entry name" value="DDRGK DOMAIN-CONTAINING PROTEIN 1"/>
    <property type="match status" value="1"/>
</dbReference>
<accession>K5X0K4</accession>
<dbReference type="PANTHER" id="PTHR48176">
    <property type="entry name" value="DDRGK DOMAIN-CONTAINING PROTEIN 1"/>
    <property type="match status" value="1"/>
</dbReference>
<dbReference type="GO" id="GO:0044389">
    <property type="term" value="F:ubiquitin-like protein ligase binding"/>
    <property type="evidence" value="ECO:0007669"/>
    <property type="project" value="TreeGrafter"/>
</dbReference>
<dbReference type="STRING" id="597362.K5X0K4"/>
<feature type="compositionally biased region" description="Low complexity" evidence="1">
    <location>
        <begin position="601"/>
        <end position="610"/>
    </location>
</feature>
<feature type="region of interest" description="Disordered" evidence="1">
    <location>
        <begin position="856"/>
        <end position="915"/>
    </location>
</feature>
<dbReference type="EMBL" id="JH971388">
    <property type="protein sequence ID" value="EKM81336.1"/>
    <property type="molecule type" value="Genomic_DNA"/>
</dbReference>
<dbReference type="GeneID" id="18822230"/>
<dbReference type="RefSeq" id="XP_007328776.1">
    <property type="nucleotide sequence ID" value="XM_007328714.1"/>
</dbReference>
<dbReference type="Proteomes" id="UP000008493">
    <property type="component" value="Unassembled WGS sequence"/>
</dbReference>